<organism evidence="1 2">
    <name type="scientific">Pseudarthrobacter defluvii</name>
    <dbReference type="NCBI Taxonomy" id="410837"/>
    <lineage>
        <taxon>Bacteria</taxon>
        <taxon>Bacillati</taxon>
        <taxon>Actinomycetota</taxon>
        <taxon>Actinomycetes</taxon>
        <taxon>Micrococcales</taxon>
        <taxon>Micrococcaceae</taxon>
        <taxon>Pseudarthrobacter</taxon>
    </lineage>
</organism>
<proteinExistence type="predicted"/>
<evidence type="ECO:0000313" key="1">
    <source>
        <dbReference type="EMBL" id="MDQ0120870.1"/>
    </source>
</evidence>
<reference evidence="1 2" key="1">
    <citation type="submission" date="2023-07" db="EMBL/GenBank/DDBJ databases">
        <title>Sorghum-associated microbial communities from plants grown in Nebraska, USA.</title>
        <authorList>
            <person name="Schachtman D."/>
        </authorList>
    </citation>
    <scope>NUCLEOTIDE SEQUENCE [LARGE SCALE GENOMIC DNA]</scope>
    <source>
        <strain evidence="1 2">DS994</strain>
    </source>
</reference>
<dbReference type="EMBL" id="JAUSSY010000020">
    <property type="protein sequence ID" value="MDQ0120870.1"/>
    <property type="molecule type" value="Genomic_DNA"/>
</dbReference>
<gene>
    <name evidence="1" type="ORF">J2T22_004080</name>
</gene>
<keyword evidence="2" id="KW-1185">Reference proteome</keyword>
<comment type="caution">
    <text evidence="1">The sequence shown here is derived from an EMBL/GenBank/DDBJ whole genome shotgun (WGS) entry which is preliminary data.</text>
</comment>
<accession>A0ABT9UMK2</accession>
<sequence length="66" mass="7183">MADNEGTMVIRAWSEPTQGSTIRARLISSRPGSDTRVVEVAGDTDQILHVVRRWLDALQASDSSTA</sequence>
<name>A0ABT9UMK2_9MICC</name>
<protein>
    <submittedName>
        <fullName evidence="1">Uncharacterized protein</fullName>
    </submittedName>
</protein>
<evidence type="ECO:0000313" key="2">
    <source>
        <dbReference type="Proteomes" id="UP001226389"/>
    </source>
</evidence>
<dbReference type="Proteomes" id="UP001226389">
    <property type="component" value="Unassembled WGS sequence"/>
</dbReference>